<dbReference type="SMART" id="SM00353">
    <property type="entry name" value="HLH"/>
    <property type="match status" value="1"/>
</dbReference>
<name>A0A811JUZ6_9BILA</name>
<feature type="domain" description="BHLH" evidence="2">
    <location>
        <begin position="34"/>
        <end position="85"/>
    </location>
</feature>
<dbReference type="EMBL" id="CAJFCW020000001">
    <property type="protein sequence ID" value="CAG9083789.1"/>
    <property type="molecule type" value="Genomic_DNA"/>
</dbReference>
<dbReference type="PROSITE" id="PS50888">
    <property type="entry name" value="BHLH"/>
    <property type="match status" value="1"/>
</dbReference>
<dbReference type="EMBL" id="CAJFDH010000001">
    <property type="protein sequence ID" value="CAD5206953.1"/>
    <property type="molecule type" value="Genomic_DNA"/>
</dbReference>
<evidence type="ECO:0000256" key="1">
    <source>
        <dbReference type="SAM" id="MobiDB-lite"/>
    </source>
</evidence>
<comment type="caution">
    <text evidence="3">The sequence shown here is derived from an EMBL/GenBank/DDBJ whole genome shotgun (WGS) entry which is preliminary data.</text>
</comment>
<evidence type="ECO:0000259" key="2">
    <source>
        <dbReference type="PROSITE" id="PS50888"/>
    </source>
</evidence>
<dbReference type="SUPFAM" id="SSF47459">
    <property type="entry name" value="HLH, helix-loop-helix DNA-binding domain"/>
    <property type="match status" value="1"/>
</dbReference>
<evidence type="ECO:0000313" key="4">
    <source>
        <dbReference type="Proteomes" id="UP000614601"/>
    </source>
</evidence>
<sequence>MEGMERYDYYYNQTASSHSPTSSCQSIKSDQKKIKKKKSSEKERIRNLEIKKKLAEIASLMPLQNTQSLSRIRTLRLATKYISHLQGILNGETIDTYEGGRRLRDYNDFQRDVNEEMQRTNSYKERAEMEMRMGLGTSCPPKNQQYY</sequence>
<dbReference type="AlphaFoldDB" id="A0A811JUZ6"/>
<organism evidence="3 4">
    <name type="scientific">Bursaphelenchus okinawaensis</name>
    <dbReference type="NCBI Taxonomy" id="465554"/>
    <lineage>
        <taxon>Eukaryota</taxon>
        <taxon>Metazoa</taxon>
        <taxon>Ecdysozoa</taxon>
        <taxon>Nematoda</taxon>
        <taxon>Chromadorea</taxon>
        <taxon>Rhabditida</taxon>
        <taxon>Tylenchina</taxon>
        <taxon>Tylenchomorpha</taxon>
        <taxon>Aphelenchoidea</taxon>
        <taxon>Aphelenchoididae</taxon>
        <taxon>Bursaphelenchus</taxon>
    </lineage>
</organism>
<feature type="region of interest" description="Disordered" evidence="1">
    <location>
        <begin position="14"/>
        <end position="42"/>
    </location>
</feature>
<dbReference type="Gene3D" id="4.10.280.10">
    <property type="entry name" value="Helix-loop-helix DNA-binding domain"/>
    <property type="match status" value="1"/>
</dbReference>
<dbReference type="Proteomes" id="UP000783686">
    <property type="component" value="Unassembled WGS sequence"/>
</dbReference>
<gene>
    <name evidence="3" type="ORF">BOKJ2_LOCUS1637</name>
</gene>
<evidence type="ECO:0000313" key="3">
    <source>
        <dbReference type="EMBL" id="CAD5206953.1"/>
    </source>
</evidence>
<dbReference type="GO" id="GO:0046983">
    <property type="term" value="F:protein dimerization activity"/>
    <property type="evidence" value="ECO:0007669"/>
    <property type="project" value="InterPro"/>
</dbReference>
<protein>
    <recommendedName>
        <fullName evidence="2">BHLH domain-containing protein</fullName>
    </recommendedName>
</protein>
<dbReference type="OrthoDB" id="5873393at2759"/>
<dbReference type="InterPro" id="IPR011598">
    <property type="entry name" value="bHLH_dom"/>
</dbReference>
<accession>A0A811JUZ6</accession>
<proteinExistence type="predicted"/>
<keyword evidence="4" id="KW-1185">Reference proteome</keyword>
<dbReference type="Pfam" id="PF00010">
    <property type="entry name" value="HLH"/>
    <property type="match status" value="1"/>
</dbReference>
<dbReference type="InterPro" id="IPR036638">
    <property type="entry name" value="HLH_DNA-bd_sf"/>
</dbReference>
<dbReference type="Proteomes" id="UP000614601">
    <property type="component" value="Unassembled WGS sequence"/>
</dbReference>
<reference evidence="3" key="1">
    <citation type="submission" date="2020-09" db="EMBL/GenBank/DDBJ databases">
        <authorList>
            <person name="Kikuchi T."/>
        </authorList>
    </citation>
    <scope>NUCLEOTIDE SEQUENCE</scope>
    <source>
        <strain evidence="3">SH1</strain>
    </source>
</reference>